<keyword evidence="4" id="KW-0032">Aminotransferase</keyword>
<comment type="caution">
    <text evidence="4">The sequence shown here is derived from an EMBL/GenBank/DDBJ whole genome shotgun (WGS) entry which is preliminary data.</text>
</comment>
<comment type="cofactor">
    <cofactor evidence="1">
        <name>pyridoxal 5'-phosphate</name>
        <dbReference type="ChEBI" id="CHEBI:597326"/>
    </cofactor>
</comment>
<keyword evidence="4" id="KW-0808">Transferase</keyword>
<accession>A0A5D3KDH5</accession>
<dbReference type="Pfam" id="PF00202">
    <property type="entry name" value="Aminotran_3"/>
    <property type="match status" value="1"/>
</dbReference>
<dbReference type="Gene3D" id="3.90.1150.10">
    <property type="entry name" value="Aspartate Aminotransferase, domain 1"/>
    <property type="match status" value="1"/>
</dbReference>
<dbReference type="InterPro" id="IPR015422">
    <property type="entry name" value="PyrdxlP-dep_Trfase_small"/>
</dbReference>
<gene>
    <name evidence="4" type="ORF">FXB40_18060</name>
</gene>
<organism evidence="4 5">
    <name type="scientific">Bradyrhizobium rifense</name>
    <dbReference type="NCBI Taxonomy" id="515499"/>
    <lineage>
        <taxon>Bacteria</taxon>
        <taxon>Pseudomonadati</taxon>
        <taxon>Pseudomonadota</taxon>
        <taxon>Alphaproteobacteria</taxon>
        <taxon>Hyphomicrobiales</taxon>
        <taxon>Nitrobacteraceae</taxon>
        <taxon>Bradyrhizobium</taxon>
    </lineage>
</organism>
<evidence type="ECO:0000256" key="2">
    <source>
        <dbReference type="ARBA" id="ARBA00022898"/>
    </source>
</evidence>
<dbReference type="OrthoDB" id="9801052at2"/>
<reference evidence="4 5" key="1">
    <citation type="submission" date="2019-08" db="EMBL/GenBank/DDBJ databases">
        <title>Bradyrhizobium hipponensis sp. nov., a rhizobium isolated from a Lupinus angustifolius root nodule in Tunisia.</title>
        <authorList>
            <person name="Off K."/>
            <person name="Rejili M."/>
            <person name="Mars M."/>
            <person name="Brachmann A."/>
            <person name="Marin M."/>
        </authorList>
    </citation>
    <scope>NUCLEOTIDE SEQUENCE [LARGE SCALE GENOMIC DNA]</scope>
    <source>
        <strain evidence="4 5">CTAW71</strain>
    </source>
</reference>
<keyword evidence="5" id="KW-1185">Reference proteome</keyword>
<evidence type="ECO:0000313" key="5">
    <source>
        <dbReference type="Proteomes" id="UP000324758"/>
    </source>
</evidence>
<dbReference type="GO" id="GO:0030170">
    <property type="term" value="F:pyridoxal phosphate binding"/>
    <property type="evidence" value="ECO:0007669"/>
    <property type="project" value="InterPro"/>
</dbReference>
<dbReference type="InterPro" id="IPR005814">
    <property type="entry name" value="Aminotrans_3"/>
</dbReference>
<dbReference type="PANTHER" id="PTHR43713:SF3">
    <property type="entry name" value="GLUTAMATE-1-SEMIALDEHYDE 2,1-AMINOMUTASE 1, CHLOROPLASTIC-RELATED"/>
    <property type="match status" value="1"/>
</dbReference>
<dbReference type="PANTHER" id="PTHR43713">
    <property type="entry name" value="GLUTAMATE-1-SEMIALDEHYDE 2,1-AMINOMUTASE"/>
    <property type="match status" value="1"/>
</dbReference>
<dbReference type="SUPFAM" id="SSF53383">
    <property type="entry name" value="PLP-dependent transferases"/>
    <property type="match status" value="1"/>
</dbReference>
<comment type="similarity">
    <text evidence="3">Belongs to the class-III pyridoxal-phosphate-dependent aminotransferase family.</text>
</comment>
<name>A0A5D3KDH5_9BRAD</name>
<evidence type="ECO:0000256" key="3">
    <source>
        <dbReference type="RuleBase" id="RU003560"/>
    </source>
</evidence>
<keyword evidence="2 3" id="KW-0663">Pyridoxal phosphate</keyword>
<sequence>MDKSLRDRASRVVPGGMYGHMRASGLPDGYPQFFARGEGCHIWDVDGRKYLDFMCSWGPIVLGHHHPVVDAAARRQMEQGDVLNGPSERMVELAERVVGLVTHADWALFSKNGTDATTTCVTLARGATGKRKVLLAKGAYHGAVPWCSPHPYGVMSEDRAHILYFDYNDVASLEAAVTQAGGDLAAIVVSAFKHDYGQHQELPDLAFAQRARALCDANDAALILDDVRAGFRLTLHGSWDQIGVQPDLSAWSKAIANGYALSAVMGNNRFRDAAAALFATGSFWCGAVAMAASLATLDVLEAENGPEHMRAMGQRLRDGIAEQARRYNLGVRQSGPVQMPTILFEDDADYARGNRFTQETLKRGVYMHPKHNMFLSVAHTAADIDHALSVTDDAFKIVAGL</sequence>
<evidence type="ECO:0000313" key="4">
    <source>
        <dbReference type="EMBL" id="TYL94411.1"/>
    </source>
</evidence>
<dbReference type="InterPro" id="IPR015424">
    <property type="entry name" value="PyrdxlP-dep_Trfase"/>
</dbReference>
<dbReference type="PIRSF" id="PIRSF000521">
    <property type="entry name" value="Transaminase_4ab_Lys_Orn"/>
    <property type="match status" value="1"/>
</dbReference>
<dbReference type="Gene3D" id="3.40.640.10">
    <property type="entry name" value="Type I PLP-dependent aspartate aminotransferase-like (Major domain)"/>
    <property type="match status" value="1"/>
</dbReference>
<protein>
    <submittedName>
        <fullName evidence="4">Aminotransferase class III-fold pyridoxal phosphate-dependent enzyme</fullName>
    </submittedName>
</protein>
<dbReference type="AlphaFoldDB" id="A0A5D3KDH5"/>
<proteinExistence type="inferred from homology"/>
<dbReference type="Proteomes" id="UP000324758">
    <property type="component" value="Unassembled WGS sequence"/>
</dbReference>
<dbReference type="EMBL" id="VSSS01000028">
    <property type="protein sequence ID" value="TYL94411.1"/>
    <property type="molecule type" value="Genomic_DNA"/>
</dbReference>
<dbReference type="GO" id="GO:0008483">
    <property type="term" value="F:transaminase activity"/>
    <property type="evidence" value="ECO:0007669"/>
    <property type="project" value="UniProtKB-KW"/>
</dbReference>
<dbReference type="InterPro" id="IPR015421">
    <property type="entry name" value="PyrdxlP-dep_Trfase_major"/>
</dbReference>
<evidence type="ECO:0000256" key="1">
    <source>
        <dbReference type="ARBA" id="ARBA00001933"/>
    </source>
</evidence>